<accession>A0A081BJT4</accession>
<comment type="caution">
    <text evidence="3">The sequence shown here is derived from an EMBL/GenBank/DDBJ whole genome shotgun (WGS) entry which is preliminary data.</text>
</comment>
<sequence>MGQLGDVINFDVQPTTSYTLSAISGYTQHFPAEYAIMTLQFERQFGQPVIYYQIDYDTNEILAYPTIISGRIGESFEMVPPVAKGYNLIRVQGSSRGRFTDKVHPIFAFYRKEAWQTVKNVNFYIELKRALQPFDEPDGQKQAINLPAKSVWRVFQQITKVDGTIWYNIGGAEWLTAKYTASHTHPMKPELTYAGMRFHSNPLALTGQIDFVAGRSVTTYDQPYGASIGKLADGEKVNITHILRDDQGLHWYQLDTGAVLLATYIKVN</sequence>
<organism evidence="3 4">
    <name type="scientific">Secundilactobacillus oryzae JCM 18671</name>
    <dbReference type="NCBI Taxonomy" id="1291743"/>
    <lineage>
        <taxon>Bacteria</taxon>
        <taxon>Bacillati</taxon>
        <taxon>Bacillota</taxon>
        <taxon>Bacilli</taxon>
        <taxon>Lactobacillales</taxon>
        <taxon>Lactobacillaceae</taxon>
        <taxon>Secundilactobacillus</taxon>
    </lineage>
</organism>
<dbReference type="InterPro" id="IPR009459">
    <property type="entry name" value="MucBP_dom"/>
</dbReference>
<evidence type="ECO:0000259" key="2">
    <source>
        <dbReference type="Pfam" id="PF06458"/>
    </source>
</evidence>
<evidence type="ECO:0000256" key="1">
    <source>
        <dbReference type="ARBA" id="ARBA00022737"/>
    </source>
</evidence>
<gene>
    <name evidence="3" type="ORF">LOSG293_240190</name>
</gene>
<dbReference type="Proteomes" id="UP000028700">
    <property type="component" value="Unassembled WGS sequence"/>
</dbReference>
<evidence type="ECO:0000313" key="4">
    <source>
        <dbReference type="Proteomes" id="UP000028700"/>
    </source>
</evidence>
<name>A0A081BJT4_9LACO</name>
<keyword evidence="4" id="KW-1185">Reference proteome</keyword>
<dbReference type="EMBL" id="BBJM01000024">
    <property type="protein sequence ID" value="GAK48302.1"/>
    <property type="molecule type" value="Genomic_DNA"/>
</dbReference>
<feature type="domain" description="MucBP" evidence="2">
    <location>
        <begin position="50"/>
        <end position="103"/>
    </location>
</feature>
<dbReference type="STRING" id="1291743.LOSG293_240190"/>
<reference evidence="3" key="1">
    <citation type="journal article" date="2014" name="Genome Announc.">
        <title>Draft Genome Sequence of Lactobacillus oryzae Strain SG293T.</title>
        <authorList>
            <person name="Tanizawa Y."/>
            <person name="Fujisawa T."/>
            <person name="Mochizuki T."/>
            <person name="Kaminuma E."/>
            <person name="Nakamura Y."/>
            <person name="Tohno M."/>
        </authorList>
    </citation>
    <scope>NUCLEOTIDE SEQUENCE [LARGE SCALE GENOMIC DNA]</scope>
    <source>
        <strain evidence="3">SG293</strain>
    </source>
</reference>
<evidence type="ECO:0000313" key="3">
    <source>
        <dbReference type="EMBL" id="GAK48302.1"/>
    </source>
</evidence>
<dbReference type="Pfam" id="PF06458">
    <property type="entry name" value="MucBP"/>
    <property type="match status" value="1"/>
</dbReference>
<protein>
    <recommendedName>
        <fullName evidence="2">MucBP domain-containing protein</fullName>
    </recommendedName>
</protein>
<keyword evidence="1" id="KW-0677">Repeat</keyword>
<dbReference type="Gene3D" id="3.10.20.320">
    <property type="entry name" value="Putative peptidoglycan bound protein (lpxtg motif)"/>
    <property type="match status" value="1"/>
</dbReference>
<dbReference type="eggNOG" id="COG1482">
    <property type="taxonomic scope" value="Bacteria"/>
</dbReference>
<proteinExistence type="predicted"/>
<dbReference type="AlphaFoldDB" id="A0A081BJT4"/>